<evidence type="ECO:0000256" key="5">
    <source>
        <dbReference type="ARBA" id="ARBA00023128"/>
    </source>
</evidence>
<dbReference type="Pfam" id="PF01636">
    <property type="entry name" value="APH"/>
    <property type="match status" value="1"/>
</dbReference>
<dbReference type="PANTHER" id="PTHR36091">
    <property type="entry name" value="ALTERED INHERITANCE OF MITOCHONDRIA PROTEIN 9, MITOCHONDRIAL"/>
    <property type="match status" value="1"/>
</dbReference>
<evidence type="ECO:0000256" key="7">
    <source>
        <dbReference type="SAM" id="MobiDB-lite"/>
    </source>
</evidence>
<protein>
    <recommendedName>
        <fullName evidence="3">Altered inheritance of mitochondria protein 9, mitochondrial</fullName>
    </recommendedName>
    <alternativeName>
        <fullName evidence="6">Found in mitochondrial proteome protein 29</fullName>
    </alternativeName>
</protein>
<dbReference type="Gene3D" id="3.30.200.20">
    <property type="entry name" value="Phosphorylase Kinase, domain 1"/>
    <property type="match status" value="1"/>
</dbReference>
<dbReference type="SUPFAM" id="SSF56112">
    <property type="entry name" value="Protein kinase-like (PK-like)"/>
    <property type="match status" value="1"/>
</dbReference>
<dbReference type="Gene3D" id="3.90.1200.10">
    <property type="match status" value="1"/>
</dbReference>
<feature type="region of interest" description="Disordered" evidence="7">
    <location>
        <begin position="353"/>
        <end position="374"/>
    </location>
</feature>
<dbReference type="EMBL" id="DS995707">
    <property type="protein sequence ID" value="EEQ34950.1"/>
    <property type="molecule type" value="Genomic_DNA"/>
</dbReference>
<comment type="subcellular location">
    <subcellularLocation>
        <location evidence="1">Mitochondrion</location>
    </subcellularLocation>
</comment>
<dbReference type="PANTHER" id="PTHR36091:SF1">
    <property type="entry name" value="ALTERED INHERITANCE OF MITOCHONDRIA PROTEIN 9, MITOCHONDRIAL"/>
    <property type="match status" value="1"/>
</dbReference>
<gene>
    <name evidence="9" type="ORF">MCYG_07769</name>
</gene>
<proteinExistence type="inferred from homology"/>
<feature type="compositionally biased region" description="Basic and acidic residues" evidence="7">
    <location>
        <begin position="363"/>
        <end position="374"/>
    </location>
</feature>
<evidence type="ECO:0000313" key="9">
    <source>
        <dbReference type="EMBL" id="EEQ34950.1"/>
    </source>
</evidence>
<dbReference type="VEuPathDB" id="FungiDB:MCYG_07769"/>
<evidence type="ECO:0000256" key="3">
    <source>
        <dbReference type="ARBA" id="ARBA00016197"/>
    </source>
</evidence>
<dbReference type="GO" id="GO:0016740">
    <property type="term" value="F:transferase activity"/>
    <property type="evidence" value="ECO:0007669"/>
    <property type="project" value="UniProtKB-KW"/>
</dbReference>
<name>C5FXB0_ARTOC</name>
<dbReference type="eggNOG" id="ENOG502RKJ7">
    <property type="taxonomic scope" value="Eukaryota"/>
</dbReference>
<keyword evidence="4" id="KW-0809">Transit peptide</keyword>
<accession>C5FXB0</accession>
<dbReference type="InterPro" id="IPR011009">
    <property type="entry name" value="Kinase-like_dom_sf"/>
</dbReference>
<dbReference type="OMA" id="KMNEYLF"/>
<dbReference type="Proteomes" id="UP000002035">
    <property type="component" value="Unassembled WGS sequence"/>
</dbReference>
<evidence type="ECO:0000313" key="10">
    <source>
        <dbReference type="Proteomes" id="UP000002035"/>
    </source>
</evidence>
<dbReference type="InterPro" id="IPR002575">
    <property type="entry name" value="Aminoglycoside_PTrfase"/>
</dbReference>
<dbReference type="InterPro" id="IPR051035">
    <property type="entry name" value="Mito_inheritance_9"/>
</dbReference>
<dbReference type="OrthoDB" id="2831558at2759"/>
<feature type="domain" description="Aminoglycoside phosphotransferase" evidence="8">
    <location>
        <begin position="65"/>
        <end position="329"/>
    </location>
</feature>
<organism evidence="9 10">
    <name type="scientific">Arthroderma otae (strain ATCC MYA-4605 / CBS 113480)</name>
    <name type="common">Microsporum canis</name>
    <dbReference type="NCBI Taxonomy" id="554155"/>
    <lineage>
        <taxon>Eukaryota</taxon>
        <taxon>Fungi</taxon>
        <taxon>Dikarya</taxon>
        <taxon>Ascomycota</taxon>
        <taxon>Pezizomycotina</taxon>
        <taxon>Eurotiomycetes</taxon>
        <taxon>Eurotiomycetidae</taxon>
        <taxon>Onygenales</taxon>
        <taxon>Arthrodermataceae</taxon>
        <taxon>Microsporum</taxon>
    </lineage>
</organism>
<dbReference type="GeneID" id="9225548"/>
<evidence type="ECO:0000256" key="2">
    <source>
        <dbReference type="ARBA" id="ARBA00005543"/>
    </source>
</evidence>
<evidence type="ECO:0000256" key="4">
    <source>
        <dbReference type="ARBA" id="ARBA00022946"/>
    </source>
</evidence>
<evidence type="ECO:0000256" key="1">
    <source>
        <dbReference type="ARBA" id="ARBA00004173"/>
    </source>
</evidence>
<evidence type="ECO:0000256" key="6">
    <source>
        <dbReference type="ARBA" id="ARBA00031849"/>
    </source>
</evidence>
<dbReference type="GO" id="GO:0005739">
    <property type="term" value="C:mitochondrion"/>
    <property type="evidence" value="ECO:0007669"/>
    <property type="project" value="UniProtKB-SubCell"/>
</dbReference>
<dbReference type="RefSeq" id="XP_002843986.1">
    <property type="nucleotide sequence ID" value="XM_002843940.1"/>
</dbReference>
<dbReference type="HOGENOM" id="CLU_019189_13_1_1"/>
<evidence type="ECO:0000259" key="8">
    <source>
        <dbReference type="Pfam" id="PF01636"/>
    </source>
</evidence>
<reference evidence="10" key="1">
    <citation type="journal article" date="2012" name="MBio">
        <title>Comparative genome analysis of Trichophyton rubrum and related dermatophytes reveals candidate genes involved in infection.</title>
        <authorList>
            <person name="Martinez D.A."/>
            <person name="Oliver B.G."/>
            <person name="Graeser Y."/>
            <person name="Goldberg J.M."/>
            <person name="Li W."/>
            <person name="Martinez-Rossi N.M."/>
            <person name="Monod M."/>
            <person name="Shelest E."/>
            <person name="Barton R.C."/>
            <person name="Birch E."/>
            <person name="Brakhage A.A."/>
            <person name="Chen Z."/>
            <person name="Gurr S.J."/>
            <person name="Heiman D."/>
            <person name="Heitman J."/>
            <person name="Kosti I."/>
            <person name="Rossi A."/>
            <person name="Saif S."/>
            <person name="Samalova M."/>
            <person name="Saunders C.W."/>
            <person name="Shea T."/>
            <person name="Summerbell R.C."/>
            <person name="Xu J."/>
            <person name="Young S."/>
            <person name="Zeng Q."/>
            <person name="Birren B.W."/>
            <person name="Cuomo C.A."/>
            <person name="White T.C."/>
        </authorList>
    </citation>
    <scope>NUCLEOTIDE SEQUENCE [LARGE SCALE GENOMIC DNA]</scope>
    <source>
        <strain evidence="10">ATCC MYA-4605 / CBS 113480</strain>
    </source>
</reference>
<comment type="similarity">
    <text evidence="2">Belongs to the AIM9 family.</text>
</comment>
<keyword evidence="9" id="KW-0808">Transferase</keyword>
<keyword evidence="5" id="KW-0496">Mitochondrion</keyword>
<sequence>MDTRILELNTHGPDNLFRYTSGRWLIDEKRQLEQRFVKFSIDELCSRAAAVFGPKTKCVRVVKVEGNSNKAFLLTMDDGNEVIAKIPCPNAGAPLLTTSSEVATLKFLRSHISIRVPEVYAWSSDSSNPVGAEYIIMEKIRGVALAEKWESMNSLQRYKIIDRIVEMETEFRSLRLPAYGSLFLRDSLPSEYHYYPLPSDLDPDGLFCIGPSSSRPLCHNKPTEVSKLSIGPWDTISDYALSIPHKELALIAADRGKVQARLNRFDDHQSVNEYSDLLQMAMQVLPYLSKDPQVLKWSDSVIWHNDLHFGNIYVSPDDPTMVEGVIDWQSIEACPLFVQVQFPEFLRPPKSYRPGTEIPELPKNFDDLDPDEKKRAEEEQALATQSKYYEMYCLGYNTPVYNAMKLDRRLWEPFVCCELPSTGFLVPLRNSLIQVFRDWNLLGLPGSCPFEFTEDDLKRHNEQVQRYEDNRYLMDIIKGQLRTDDNGWVPIERWEAANKMNEYLFDTYMKTVSEEMSPEKAERAWPFPTKAV</sequence>
<keyword evidence="10" id="KW-1185">Reference proteome</keyword>
<dbReference type="AlphaFoldDB" id="C5FXB0"/>